<reference evidence="3" key="1">
    <citation type="submission" date="2015-03" db="EMBL/GenBank/DDBJ databases">
        <authorList>
            <person name="Urmite Genomes"/>
        </authorList>
    </citation>
    <scope>NUCLEOTIDE SEQUENCE [LARGE SCALE GENOMIC DNA]</scope>
    <source>
        <strain evidence="3">Arc-Hr</strain>
    </source>
</reference>
<dbReference type="EMBL" id="CSTE01000001">
    <property type="protein sequence ID" value="CQR49217.1"/>
    <property type="molecule type" value="Genomic_DNA"/>
</dbReference>
<evidence type="ECO:0000313" key="2">
    <source>
        <dbReference type="EMBL" id="CQR49217.1"/>
    </source>
</evidence>
<protein>
    <submittedName>
        <fullName evidence="2">Uncharacterized protein</fullName>
    </submittedName>
</protein>
<gene>
    <name evidence="2" type="ORF">BN996_00674</name>
</gene>
<keyword evidence="3" id="KW-1185">Reference proteome</keyword>
<evidence type="ECO:0000256" key="1">
    <source>
        <dbReference type="SAM" id="Phobius"/>
    </source>
</evidence>
<keyword evidence="1" id="KW-0812">Transmembrane</keyword>
<evidence type="ECO:0000313" key="3">
    <source>
        <dbReference type="Proteomes" id="UP000198902"/>
    </source>
</evidence>
<sequence>MTLIEWLVIAVVVVAIIALVLALVDNELLVELAGELLD</sequence>
<proteinExistence type="predicted"/>
<keyword evidence="1" id="KW-1133">Transmembrane helix</keyword>
<accession>A0A0D6JMT3</accession>
<dbReference type="Proteomes" id="UP000198902">
    <property type="component" value="Unassembled WGS sequence"/>
</dbReference>
<keyword evidence="1" id="KW-0472">Membrane</keyword>
<organism evidence="2 3">
    <name type="scientific">Haloferax massiliensis</name>
    <dbReference type="NCBI Taxonomy" id="1476858"/>
    <lineage>
        <taxon>Archaea</taxon>
        <taxon>Methanobacteriati</taxon>
        <taxon>Methanobacteriota</taxon>
        <taxon>Stenosarchaea group</taxon>
        <taxon>Halobacteria</taxon>
        <taxon>Halobacteriales</taxon>
        <taxon>Haloferacaceae</taxon>
        <taxon>Haloferax</taxon>
    </lineage>
</organism>
<feature type="transmembrane region" description="Helical" evidence="1">
    <location>
        <begin position="6"/>
        <end position="24"/>
    </location>
</feature>
<name>A0A0D6JMT3_9EURY</name>
<dbReference type="AlphaFoldDB" id="A0A0D6JMT3"/>